<dbReference type="KEGG" id="fse:DI487_04855"/>
<evidence type="ECO:0000256" key="1">
    <source>
        <dbReference type="SAM" id="Coils"/>
    </source>
</evidence>
<keyword evidence="3" id="KW-1185">Reference proteome</keyword>
<protein>
    <submittedName>
        <fullName evidence="2">Uncharacterized protein</fullName>
    </submittedName>
</protein>
<reference evidence="2 3" key="1">
    <citation type="submission" date="2018-05" db="EMBL/GenBank/DDBJ databases">
        <title>Flavobacterium sp. MEBiC07310.</title>
        <authorList>
            <person name="Baek K."/>
        </authorList>
    </citation>
    <scope>NUCLEOTIDE SEQUENCE [LARGE SCALE GENOMIC DNA]</scope>
    <source>
        <strain evidence="2 3">MEBiC07310</strain>
    </source>
</reference>
<evidence type="ECO:0000313" key="2">
    <source>
        <dbReference type="EMBL" id="AWM13258.1"/>
    </source>
</evidence>
<dbReference type="EMBL" id="CP029463">
    <property type="protein sequence ID" value="AWM13258.1"/>
    <property type="molecule type" value="Genomic_DNA"/>
</dbReference>
<proteinExistence type="predicted"/>
<feature type="coiled-coil region" evidence="1">
    <location>
        <begin position="420"/>
        <end position="447"/>
    </location>
</feature>
<dbReference type="RefSeq" id="WP_109568661.1">
    <property type="nucleotide sequence ID" value="NZ_CP029463.1"/>
</dbReference>
<sequence>MSAISALKGYRTQFLYSLYRILSNHNEEYIFKVEGKYEDLDILDSSYKYIETIQIKNKGETLSFSDMFSKKDSFFKRAEELVLQDPDVIVKIVSFNKISDDLTDKEKLNKKLQKKGFKKINIDKTLTSYCSPEIVDEETLVNKIISIIKSYNIFTNPEIALELLLFWIYKSGENQKEIRTKNLFEDLNKIGKFLSEQSSFNNQFGNSIIPLSIKSLKNEDTNLLHKGFYYGVSAKFEHILANLDVVRNEKLEIINSSLKKTNIFFIHGASGQGKSTLAYRYLHNYVDSNTAYELKLSDRLGEVFETINCLDSLSKGLKFPITLYIDVSPENNYWNEVLKELSTKSNLNFLITIRQEDWNRTSLGVDFDFDDLELTFDKKEAEIIYKSLSEYKLDLKFTDFEESWLQHGERGMLLEYVYLLNQGDKLKVRLQNQVRRLEKENRIDELEILRFVCLCDSYSSKINYVALITSLNINIGISNSFVDLLENEYLLKFNENKKYLTGLHPIRSKLLCEILFSENDYIDINHYIDKSLSLIDEKDLQIFLLNSFDNGYSVETLNIQLTNIQLNSFTGLNNVFNALLWKGIYDFIFIKNKVVFDTLYNNYRGLWNFIIPYDYSEVTSGALHDLFKEYIPKEVNENIEKIQSQFTPKEDVYEYVKIWLENKKSFNSECFLDTDLSSLGRFLFWISHLKLNDKVKVNLNKDNIIKLIQANNTSLGNISELILGLEYYKSYDKLLLDIKTYAISNLRSRYNIINLDIQEHIECVYFYNPVDFEDNSNSGNNFFNDRTMEIIDLLRNVFPFKEKYNIVGIGKNFFGINMPYDPSEKSIENKNLPIPYLVQINVLINNLYLYQYRYESWSKYIEAIQAKRNKYNELSSKLINSFSDYFRTNNFKFFIDIISEIELEIKKIKTIPLPKNISDNWGYISEGKSRNTITENQESHEDKQIKSISLIKYESFRKAQRDYFSSIENFLNQIGQNILSLYKIRTEIDSIDDYHSGAITSNIKNALINHSLYITIFEKHFNKFFNKSDLDRMNKSEEDNLITMFYCWKQILNQKGNINNKVRKNAIAMFSETKENLTKKIKKERQKIFEDFGLSYTIEINNSKSKLGKTLLLTCDVNSQTYLTSLIVARIFIQNSINSDYFSFKRIIIESNIDSVIYIPLFEGKALNKRAVEISLHNLDNDIDEDNIFMYFNTFSKIENNIISHLDLSFWNEIIWEIQDYENIMGEISNMKELTNQVLSIAKEIKDSFGESIFLRYKGVIDNFLNEGIKKSQKSLNRIEEHLDIKLSNEIKNLFNRYSFDNNDVNQLEMLQQHLTENYYFFCETMIYKQIENEL</sequence>
<gene>
    <name evidence="2" type="ORF">DI487_04855</name>
</gene>
<keyword evidence="1" id="KW-0175">Coiled coil</keyword>
<dbReference type="OrthoDB" id="2677960at2"/>
<organism evidence="2 3">
    <name type="scientific">Flavobacterium sediminis</name>
    <dbReference type="NCBI Taxonomy" id="2201181"/>
    <lineage>
        <taxon>Bacteria</taxon>
        <taxon>Pseudomonadati</taxon>
        <taxon>Bacteroidota</taxon>
        <taxon>Flavobacteriia</taxon>
        <taxon>Flavobacteriales</taxon>
        <taxon>Flavobacteriaceae</taxon>
        <taxon>Flavobacterium</taxon>
    </lineage>
</organism>
<dbReference type="Proteomes" id="UP000245429">
    <property type="component" value="Chromosome"/>
</dbReference>
<accession>A0A2U8QSZ1</accession>
<evidence type="ECO:0000313" key="3">
    <source>
        <dbReference type="Proteomes" id="UP000245429"/>
    </source>
</evidence>
<name>A0A2U8QSZ1_9FLAO</name>